<feature type="binding site" evidence="9">
    <location>
        <position position="268"/>
    </location>
    <ligand>
        <name>NAD(+)</name>
        <dbReference type="ChEBI" id="CHEBI:57540"/>
    </ligand>
</feature>
<keyword evidence="5 9" id="KW-0520">NAD</keyword>
<comment type="pathway">
    <text evidence="1">Nucleotide-sugar biosynthesis; UDP-alpha-D-glucuronate biosynthesis; UDP-alpha-D-glucuronate from UDP-alpha-D-glucose: step 1/1.</text>
</comment>
<dbReference type="SMART" id="SM00984">
    <property type="entry name" value="UDPG_MGDP_dh_C"/>
    <property type="match status" value="1"/>
</dbReference>
<dbReference type="InterPro" id="IPR028357">
    <property type="entry name" value="UDPglc_DH_bac"/>
</dbReference>
<dbReference type="EC" id="1.1.1.22" evidence="3"/>
<dbReference type="PIRSF" id="PIRSF000124">
    <property type="entry name" value="UDPglc_GDPman_dh"/>
    <property type="match status" value="1"/>
</dbReference>
<dbReference type="InterPro" id="IPR008927">
    <property type="entry name" value="6-PGluconate_DH-like_C_sf"/>
</dbReference>
<evidence type="ECO:0000259" key="10">
    <source>
        <dbReference type="SMART" id="SM00984"/>
    </source>
</evidence>
<evidence type="ECO:0000256" key="7">
    <source>
        <dbReference type="PIRSR" id="PIRSR500134-1"/>
    </source>
</evidence>
<dbReference type="EMBL" id="MHOX01000016">
    <property type="protein sequence ID" value="OGZ71072.1"/>
    <property type="molecule type" value="Genomic_DNA"/>
</dbReference>
<organism evidence="11 12">
    <name type="scientific">Candidatus Staskawiczbacteria bacterium RIFCSPLOWO2_01_FULL_33_9</name>
    <dbReference type="NCBI Taxonomy" id="1802211"/>
    <lineage>
        <taxon>Bacteria</taxon>
        <taxon>Candidatus Staskawicziibacteriota</taxon>
    </lineage>
</organism>
<dbReference type="InterPro" id="IPR014027">
    <property type="entry name" value="UDP-Glc/GDP-Man_DH_C"/>
</dbReference>
<dbReference type="AlphaFoldDB" id="A0A1G2I8E2"/>
<proteinExistence type="inferred from homology"/>
<accession>A0A1G2I8E2</accession>
<dbReference type="InterPro" id="IPR017476">
    <property type="entry name" value="UDP-Glc/GDP-Man"/>
</dbReference>
<dbReference type="InterPro" id="IPR036291">
    <property type="entry name" value="NAD(P)-bd_dom_sf"/>
</dbReference>
<dbReference type="Gene3D" id="1.20.5.100">
    <property type="entry name" value="Cytochrome c1, transmembrane anchor, C-terminal"/>
    <property type="match status" value="1"/>
</dbReference>
<dbReference type="SUPFAM" id="SSF52413">
    <property type="entry name" value="UDP-glucose/GDP-mannose dehydrogenase C-terminal domain"/>
    <property type="match status" value="1"/>
</dbReference>
<feature type="binding site" evidence="9">
    <location>
        <position position="332"/>
    </location>
    <ligand>
        <name>NAD(+)</name>
        <dbReference type="ChEBI" id="CHEBI:57540"/>
    </ligand>
</feature>
<evidence type="ECO:0000256" key="4">
    <source>
        <dbReference type="ARBA" id="ARBA00023002"/>
    </source>
</evidence>
<evidence type="ECO:0000256" key="6">
    <source>
        <dbReference type="ARBA" id="ARBA00047473"/>
    </source>
</evidence>
<evidence type="ECO:0000256" key="9">
    <source>
        <dbReference type="PIRSR" id="PIRSR500134-3"/>
    </source>
</evidence>
<feature type="binding site" evidence="8">
    <location>
        <begin position="254"/>
        <end position="258"/>
    </location>
    <ligand>
        <name>substrate</name>
    </ligand>
</feature>
<dbReference type="SUPFAM" id="SSF48179">
    <property type="entry name" value="6-phosphogluconate dehydrogenase C-terminal domain-like"/>
    <property type="match status" value="1"/>
</dbReference>
<keyword evidence="4" id="KW-0560">Oxidoreductase</keyword>
<evidence type="ECO:0000256" key="2">
    <source>
        <dbReference type="ARBA" id="ARBA00006601"/>
    </source>
</evidence>
<feature type="binding site" evidence="8">
    <location>
        <position position="209"/>
    </location>
    <ligand>
        <name>substrate</name>
    </ligand>
</feature>
<dbReference type="GO" id="GO:0000271">
    <property type="term" value="P:polysaccharide biosynthetic process"/>
    <property type="evidence" value="ECO:0007669"/>
    <property type="project" value="InterPro"/>
</dbReference>
<feature type="binding site" evidence="8">
    <location>
        <position position="262"/>
    </location>
    <ligand>
        <name>substrate</name>
    </ligand>
</feature>
<dbReference type="GO" id="GO:0006065">
    <property type="term" value="P:UDP-glucuronate biosynthetic process"/>
    <property type="evidence" value="ECO:0007669"/>
    <property type="project" value="UniProtKB-UniPathway"/>
</dbReference>
<evidence type="ECO:0000256" key="1">
    <source>
        <dbReference type="ARBA" id="ARBA00004701"/>
    </source>
</evidence>
<dbReference type="PANTHER" id="PTHR43750:SF3">
    <property type="entry name" value="UDP-GLUCOSE 6-DEHYDROGENASE TUAD"/>
    <property type="match status" value="1"/>
</dbReference>
<dbReference type="PANTHER" id="PTHR43750">
    <property type="entry name" value="UDP-GLUCOSE 6-DEHYDROGENASE TUAD"/>
    <property type="match status" value="1"/>
</dbReference>
<reference evidence="11 12" key="1">
    <citation type="journal article" date="2016" name="Nat. Commun.">
        <title>Thousands of microbial genomes shed light on interconnected biogeochemical processes in an aquifer system.</title>
        <authorList>
            <person name="Anantharaman K."/>
            <person name="Brown C.T."/>
            <person name="Hug L.A."/>
            <person name="Sharon I."/>
            <person name="Castelle C.J."/>
            <person name="Probst A.J."/>
            <person name="Thomas B.C."/>
            <person name="Singh A."/>
            <person name="Wilkins M.J."/>
            <person name="Karaoz U."/>
            <person name="Brodie E.L."/>
            <person name="Williams K.H."/>
            <person name="Hubbard S.S."/>
            <person name="Banfield J.F."/>
        </authorList>
    </citation>
    <scope>NUCLEOTIDE SEQUENCE [LARGE SCALE GENOMIC DNA]</scope>
</reference>
<evidence type="ECO:0000313" key="12">
    <source>
        <dbReference type="Proteomes" id="UP000176308"/>
    </source>
</evidence>
<evidence type="ECO:0000256" key="3">
    <source>
        <dbReference type="ARBA" id="ARBA00012954"/>
    </source>
</evidence>
<evidence type="ECO:0000256" key="8">
    <source>
        <dbReference type="PIRSR" id="PIRSR500134-2"/>
    </source>
</evidence>
<comment type="caution">
    <text evidence="11">The sequence shown here is derived from an EMBL/GenBank/DDBJ whole genome shotgun (WGS) entry which is preliminary data.</text>
</comment>
<feature type="binding site" evidence="8">
    <location>
        <position position="325"/>
    </location>
    <ligand>
        <name>substrate</name>
    </ligand>
</feature>
<feature type="binding site" evidence="8">
    <location>
        <begin position="157"/>
        <end position="160"/>
    </location>
    <ligand>
        <name>substrate</name>
    </ligand>
</feature>
<dbReference type="NCBIfam" id="TIGR03026">
    <property type="entry name" value="NDP-sugDHase"/>
    <property type="match status" value="1"/>
</dbReference>
<dbReference type="Pfam" id="PF00984">
    <property type="entry name" value="UDPG_MGDP_dh"/>
    <property type="match status" value="1"/>
</dbReference>
<feature type="domain" description="UDP-glucose/GDP-mannose dehydrogenase C-terminal" evidence="10">
    <location>
        <begin position="318"/>
        <end position="378"/>
    </location>
</feature>
<feature type="binding site" evidence="9">
    <location>
        <position position="40"/>
    </location>
    <ligand>
        <name>NAD(+)</name>
        <dbReference type="ChEBI" id="CHEBI:57540"/>
    </ligand>
</feature>
<dbReference type="GO" id="GO:0003979">
    <property type="term" value="F:UDP-glucose 6-dehydrogenase activity"/>
    <property type="evidence" value="ECO:0007669"/>
    <property type="project" value="UniProtKB-EC"/>
</dbReference>
<dbReference type="Gene3D" id="3.40.50.720">
    <property type="entry name" value="NAD(P)-binding Rossmann-like Domain"/>
    <property type="match status" value="2"/>
</dbReference>
<dbReference type="Proteomes" id="UP000176308">
    <property type="component" value="Unassembled WGS sequence"/>
</dbReference>
<dbReference type="UniPathway" id="UPA00038">
    <property type="reaction ID" value="UER00491"/>
</dbReference>
<name>A0A1G2I8E2_9BACT</name>
<gene>
    <name evidence="11" type="ORF">A2904_01075</name>
</gene>
<dbReference type="InterPro" id="IPR036220">
    <property type="entry name" value="UDP-Glc/GDP-Man_DH_C_sf"/>
</dbReference>
<dbReference type="InterPro" id="IPR014026">
    <property type="entry name" value="UDP-Glc/GDP-Man_DH_dimer"/>
</dbReference>
<dbReference type="PIRSF" id="PIRSF500134">
    <property type="entry name" value="UDPglc_DH_bac"/>
    <property type="match status" value="1"/>
</dbReference>
<feature type="binding site" evidence="9">
    <location>
        <position position="126"/>
    </location>
    <ligand>
        <name>NAD(+)</name>
        <dbReference type="ChEBI" id="CHEBI:57540"/>
    </ligand>
</feature>
<comment type="similarity">
    <text evidence="2">Belongs to the UDP-glucose/GDP-mannose dehydrogenase family.</text>
</comment>
<protein>
    <recommendedName>
        <fullName evidence="3">UDP-glucose 6-dehydrogenase</fullName>
        <ecNumber evidence="3">1.1.1.22</ecNumber>
    </recommendedName>
</protein>
<dbReference type="Pfam" id="PF03720">
    <property type="entry name" value="UDPG_MGDP_dh_C"/>
    <property type="match status" value="1"/>
</dbReference>
<feature type="non-terminal residue" evidence="11">
    <location>
        <position position="378"/>
    </location>
</feature>
<feature type="active site" description="Nucleophile" evidence="7">
    <location>
        <position position="265"/>
    </location>
</feature>
<sequence length="378" mass="42056">MKTKQLKICIIGTGYVGLVSGTCFAEIGHSVICVDNNKEKIENLQKGILPIYEPGLEKMILKNKKEGKLFFTTNIAEAVNKSDIIFVTVHTPTKENGETDLRYVEDVSKEVARSMNKYKVIVSKSTMPVNTSQKIKEIINKFNSKRIKFDIVSNPEFLKEGTAIKDFLKPDRIVVGVESKKAEKIMQTVYKSINSPIIFTSIESAEIIKHACNAFLATKISFINAIANVCENNSANVEEVANAMGLDKRIGPDFLKAGIGFGGSCFPKDVSAFINVAKKSGYDFNLLKEVKKINKKQRDIFLDKIIKNIPNIKGKNIAVWGLSFKPNTDDMREAPSIDVINGLLSKGAVIRAFDPVAMNKAKEIFKDKIIYCKNTKET</sequence>
<evidence type="ECO:0000256" key="5">
    <source>
        <dbReference type="ARBA" id="ARBA00023027"/>
    </source>
</evidence>
<feature type="binding site" evidence="9">
    <location>
        <position position="35"/>
    </location>
    <ligand>
        <name>NAD(+)</name>
        <dbReference type="ChEBI" id="CHEBI:57540"/>
    </ligand>
</feature>
<dbReference type="SUPFAM" id="SSF51735">
    <property type="entry name" value="NAD(P)-binding Rossmann-fold domains"/>
    <property type="match status" value="1"/>
</dbReference>
<dbReference type="InterPro" id="IPR001732">
    <property type="entry name" value="UDP-Glc/GDP-Man_DH_N"/>
</dbReference>
<evidence type="ECO:0000313" key="11">
    <source>
        <dbReference type="EMBL" id="OGZ71072.1"/>
    </source>
</evidence>
<dbReference type="Pfam" id="PF03721">
    <property type="entry name" value="UDPG_MGDP_dh_N"/>
    <property type="match status" value="1"/>
</dbReference>
<feature type="binding site" evidence="9">
    <location>
        <position position="160"/>
    </location>
    <ligand>
        <name>NAD(+)</name>
        <dbReference type="ChEBI" id="CHEBI:57540"/>
    </ligand>
</feature>
<comment type="catalytic activity">
    <reaction evidence="6">
        <text>UDP-alpha-D-glucose + 2 NAD(+) + H2O = UDP-alpha-D-glucuronate + 2 NADH + 3 H(+)</text>
        <dbReference type="Rhea" id="RHEA:23596"/>
        <dbReference type="ChEBI" id="CHEBI:15377"/>
        <dbReference type="ChEBI" id="CHEBI:15378"/>
        <dbReference type="ChEBI" id="CHEBI:57540"/>
        <dbReference type="ChEBI" id="CHEBI:57945"/>
        <dbReference type="ChEBI" id="CHEBI:58052"/>
        <dbReference type="ChEBI" id="CHEBI:58885"/>
        <dbReference type="EC" id="1.1.1.22"/>
    </reaction>
</comment>
<feature type="binding site" evidence="9">
    <location>
        <position position="91"/>
    </location>
    <ligand>
        <name>NAD(+)</name>
        <dbReference type="ChEBI" id="CHEBI:57540"/>
    </ligand>
</feature>
<dbReference type="GO" id="GO:0051287">
    <property type="term" value="F:NAD binding"/>
    <property type="evidence" value="ECO:0007669"/>
    <property type="project" value="InterPro"/>
</dbReference>